<dbReference type="EMBL" id="JAPMOS010000029">
    <property type="protein sequence ID" value="KAJ4458456.1"/>
    <property type="molecule type" value="Genomic_DNA"/>
</dbReference>
<gene>
    <name evidence="1" type="ORF">PAPYR_5850</name>
</gene>
<proteinExistence type="predicted"/>
<keyword evidence="2" id="KW-1185">Reference proteome</keyword>
<accession>A0ABQ8UGS8</accession>
<protein>
    <submittedName>
        <fullName evidence="1">Uncharacterized protein</fullName>
    </submittedName>
</protein>
<evidence type="ECO:0000313" key="1">
    <source>
        <dbReference type="EMBL" id="KAJ4458456.1"/>
    </source>
</evidence>
<dbReference type="InterPro" id="IPR032675">
    <property type="entry name" value="LRR_dom_sf"/>
</dbReference>
<sequence>MQAIPPAAESWSLTNLPTDILVLLSDLTQDSWQTYISLIGVCQHLRQQIRGKARILSTHPAGVNFSEGEDDDELGAPFYAIPRRPLTAEAFAHLVQPCILLQELEIPPLHQGGGWVDATDFDAATWVDVAFASLPNLRILHIPTCEGLTNATLRRILGHLPNLVALTLGDARILQPSRFLDPCARPVIPRLRQLLPSIALLCPHLCTLRLRGPHLADATSFFDREVWEFPQLTSLVDSAPRSCNRLPAPTESLDEVCLTHCPMACLDALFDTQQTSLRRLRLQADHISAVTHKPEAAPWPSDLILDCYQLLTANAASLTTVHLTMPLPVEAPGAPSHATSLLAVLGKLPRLADLSLAKLSWSELEASGLVPRLTRLSVGTLLGVTKDLRLHAPGLTDLRLSGWFLGTTALGCPKLRALRLRSLNRAVQPLILRCPLLVTLDQTQFGPVDRTARPEVLVSHMTPLSQVPLVAVRILDTAETPVTFEELPMLCRLPRLTALHIGNLTSGAPIDRKAALAFGPELRTLVIDCSAGSRLTALRVDAPGLENFSLGAAAQLRVLGLSGCPALRRLALERTGAKCDLQVYGQAPVQTVILEKSEFLQEVGLVGLFQSAQGTLRELTLLKCSPALWRVLPDLLAHMPVLVSLHLDASQLPRGASVHRLSLACPSLAYFTLEHGDMCRVDLSQCPLIETVMARRPPRFHELAGMPTDAKFLQRVVASEGQPTLSEAVLEPP</sequence>
<dbReference type="Gene3D" id="3.80.10.10">
    <property type="entry name" value="Ribonuclease Inhibitor"/>
    <property type="match status" value="2"/>
</dbReference>
<dbReference type="PANTHER" id="PTHR13318">
    <property type="entry name" value="PARTNER OF PAIRED, ISOFORM B-RELATED"/>
    <property type="match status" value="1"/>
</dbReference>
<reference evidence="1" key="1">
    <citation type="journal article" date="2022" name="bioRxiv">
        <title>Genomics of Preaxostyla Flagellates Illuminates Evolutionary Transitions and the Path Towards Mitochondrial Loss.</title>
        <authorList>
            <person name="Novak L.V.F."/>
            <person name="Treitli S.C."/>
            <person name="Pyrih J."/>
            <person name="Halakuc P."/>
            <person name="Pipaliya S.V."/>
            <person name="Vacek V."/>
            <person name="Brzon O."/>
            <person name="Soukal P."/>
            <person name="Eme L."/>
            <person name="Dacks J.B."/>
            <person name="Karnkowska A."/>
            <person name="Elias M."/>
            <person name="Hampl V."/>
        </authorList>
    </citation>
    <scope>NUCLEOTIDE SEQUENCE</scope>
    <source>
        <strain evidence="1">RCP-MX</strain>
    </source>
</reference>
<name>A0ABQ8UGS8_9EUKA</name>
<evidence type="ECO:0000313" key="2">
    <source>
        <dbReference type="Proteomes" id="UP001141327"/>
    </source>
</evidence>
<dbReference type="Proteomes" id="UP001141327">
    <property type="component" value="Unassembled WGS sequence"/>
</dbReference>
<dbReference type="PANTHER" id="PTHR13318:SF190">
    <property type="entry name" value="PARTNER OF PAIRED, ISOFORM B"/>
    <property type="match status" value="1"/>
</dbReference>
<comment type="caution">
    <text evidence="1">The sequence shown here is derived from an EMBL/GenBank/DDBJ whole genome shotgun (WGS) entry which is preliminary data.</text>
</comment>
<organism evidence="1 2">
    <name type="scientific">Paratrimastix pyriformis</name>
    <dbReference type="NCBI Taxonomy" id="342808"/>
    <lineage>
        <taxon>Eukaryota</taxon>
        <taxon>Metamonada</taxon>
        <taxon>Preaxostyla</taxon>
        <taxon>Paratrimastigidae</taxon>
        <taxon>Paratrimastix</taxon>
    </lineage>
</organism>
<dbReference type="SUPFAM" id="SSF52058">
    <property type="entry name" value="L domain-like"/>
    <property type="match status" value="1"/>
</dbReference>